<evidence type="ECO:0000313" key="2">
    <source>
        <dbReference type="EMBL" id="MBA5245193.1"/>
    </source>
</evidence>
<reference evidence="2 3" key="1">
    <citation type="submission" date="2020-07" db="EMBL/GenBank/DDBJ databases">
        <title>Draft genome and description of Corynebacterium haemomassiliense strain Marseile-Q3615 sp. nov.</title>
        <authorList>
            <person name="Boxberger M."/>
            <person name="La Scola B."/>
        </authorList>
    </citation>
    <scope>NUCLEOTIDE SEQUENCE [LARGE SCALE GENOMIC DNA]</scope>
    <source>
        <strain evidence="2 3">Marseille-Q3615</strain>
    </source>
</reference>
<keyword evidence="3" id="KW-1185">Reference proteome</keyword>
<dbReference type="RefSeq" id="WP_181890074.1">
    <property type="nucleotide sequence ID" value="NZ_JACDTZ010000002.1"/>
</dbReference>
<dbReference type="AlphaFoldDB" id="A0A7W2I4K6"/>
<feature type="compositionally biased region" description="Low complexity" evidence="1">
    <location>
        <begin position="213"/>
        <end position="224"/>
    </location>
</feature>
<sequence length="364" mass="38220">MKDDVQSLVRAVDVAPEVGPAQRAVVHGLAGELLEQVAQTDGLDLSAFLAAGLKLSAGGKRPDTPARTCSCDESAWFDEVGIRERERCDEARETEHFDRAKAAGESIGQCGEAIKTIVDTAESAVRALLEPARRMLDIVLNCGIGQLIQPAGEMVIEALRSARETASDRNGVIKECLGEVATRVDTAAVEQPAPPVQFGEKGHSPCDVTTRPAAATSASDVSADSGARLGLDLKLDLTLDAKLEATLGIEETALEDCPTEPAATPECEPEPEPEPEPECEPEPEPEPECEPEPEPPPPPPPAPADDGVIAPPPELSQVEEPAPPPKKLENLETQPAQAGDGGGNDTDAGGVEADPWAMKKAGEW</sequence>
<evidence type="ECO:0000256" key="1">
    <source>
        <dbReference type="SAM" id="MobiDB-lite"/>
    </source>
</evidence>
<organism evidence="2 3">
    <name type="scientific">Corynebacterium haemomassiliense</name>
    <dbReference type="NCBI Taxonomy" id="2754726"/>
    <lineage>
        <taxon>Bacteria</taxon>
        <taxon>Bacillati</taxon>
        <taxon>Actinomycetota</taxon>
        <taxon>Actinomycetes</taxon>
        <taxon>Mycobacteriales</taxon>
        <taxon>Corynebacteriaceae</taxon>
        <taxon>Corynebacterium</taxon>
    </lineage>
</organism>
<gene>
    <name evidence="2" type="ORF">H0193_10325</name>
</gene>
<feature type="region of interest" description="Disordered" evidence="1">
    <location>
        <begin position="191"/>
        <end position="224"/>
    </location>
</feature>
<protein>
    <submittedName>
        <fullName evidence="2">Uncharacterized protein</fullName>
    </submittedName>
</protein>
<name>A0A7W2I4K6_9CORY</name>
<proteinExistence type="predicted"/>
<dbReference type="EMBL" id="JACDTZ010000002">
    <property type="protein sequence ID" value="MBA5245193.1"/>
    <property type="molecule type" value="Genomic_DNA"/>
</dbReference>
<accession>A0A7W2I4K6</accession>
<evidence type="ECO:0000313" key="3">
    <source>
        <dbReference type="Proteomes" id="UP000523682"/>
    </source>
</evidence>
<feature type="compositionally biased region" description="Acidic residues" evidence="1">
    <location>
        <begin position="267"/>
        <end position="293"/>
    </location>
</feature>
<feature type="compositionally biased region" description="Pro residues" evidence="1">
    <location>
        <begin position="294"/>
        <end position="303"/>
    </location>
</feature>
<comment type="caution">
    <text evidence="2">The sequence shown here is derived from an EMBL/GenBank/DDBJ whole genome shotgun (WGS) entry which is preliminary data.</text>
</comment>
<feature type="region of interest" description="Disordered" evidence="1">
    <location>
        <begin position="251"/>
        <end position="364"/>
    </location>
</feature>
<dbReference type="Proteomes" id="UP000523682">
    <property type="component" value="Unassembled WGS sequence"/>
</dbReference>